<dbReference type="PROSITE" id="PS00028">
    <property type="entry name" value="ZINC_FINGER_C2H2_1"/>
    <property type="match status" value="7"/>
</dbReference>
<feature type="domain" description="C2H2-type" evidence="10">
    <location>
        <begin position="362"/>
        <end position="389"/>
    </location>
</feature>
<dbReference type="PANTHER" id="PTHR47772">
    <property type="entry name" value="ZINC FINGER PROTEIN 200"/>
    <property type="match status" value="1"/>
</dbReference>
<evidence type="ECO:0000256" key="8">
    <source>
        <dbReference type="ARBA" id="ARBA00023242"/>
    </source>
</evidence>
<dbReference type="Proteomes" id="UP001164746">
    <property type="component" value="Chromosome 10"/>
</dbReference>
<evidence type="ECO:0000259" key="10">
    <source>
        <dbReference type="PROSITE" id="PS50157"/>
    </source>
</evidence>
<evidence type="ECO:0000256" key="3">
    <source>
        <dbReference type="ARBA" id="ARBA00022737"/>
    </source>
</evidence>
<dbReference type="Pfam" id="PF00096">
    <property type="entry name" value="zf-C2H2"/>
    <property type="match status" value="7"/>
</dbReference>
<keyword evidence="6" id="KW-0805">Transcription regulation</keyword>
<feature type="domain" description="C2H2-type" evidence="10">
    <location>
        <begin position="304"/>
        <end position="332"/>
    </location>
</feature>
<evidence type="ECO:0000256" key="1">
    <source>
        <dbReference type="ARBA" id="ARBA00004123"/>
    </source>
</evidence>
<proteinExistence type="predicted"/>
<keyword evidence="5" id="KW-0862">Zinc</keyword>
<dbReference type="InterPro" id="IPR013087">
    <property type="entry name" value="Znf_C2H2_type"/>
</dbReference>
<name>A0ABY7F7J1_MYAAR</name>
<evidence type="ECO:0000313" key="12">
    <source>
        <dbReference type="Proteomes" id="UP001164746"/>
    </source>
</evidence>
<keyword evidence="4 9" id="KW-0863">Zinc-finger</keyword>
<evidence type="ECO:0000256" key="7">
    <source>
        <dbReference type="ARBA" id="ARBA00023163"/>
    </source>
</evidence>
<evidence type="ECO:0000256" key="6">
    <source>
        <dbReference type="ARBA" id="ARBA00023015"/>
    </source>
</evidence>
<feature type="domain" description="C2H2-type" evidence="10">
    <location>
        <begin position="128"/>
        <end position="155"/>
    </location>
</feature>
<protein>
    <submittedName>
        <fullName evidence="11">ZNF84-like protein</fullName>
    </submittedName>
</protein>
<dbReference type="InterPro" id="IPR036236">
    <property type="entry name" value="Znf_C2H2_sf"/>
</dbReference>
<evidence type="ECO:0000256" key="5">
    <source>
        <dbReference type="ARBA" id="ARBA00022833"/>
    </source>
</evidence>
<feature type="domain" description="C2H2-type" evidence="10">
    <location>
        <begin position="223"/>
        <end position="250"/>
    </location>
</feature>
<feature type="domain" description="C2H2-type" evidence="10">
    <location>
        <begin position="276"/>
        <end position="303"/>
    </location>
</feature>
<keyword evidence="3" id="KW-0677">Repeat</keyword>
<accession>A0ABY7F7J1</accession>
<evidence type="ECO:0000313" key="11">
    <source>
        <dbReference type="EMBL" id="WAR18155.1"/>
    </source>
</evidence>
<dbReference type="InterPro" id="IPR050636">
    <property type="entry name" value="C2H2-ZF_domain-containing"/>
</dbReference>
<evidence type="ECO:0000256" key="9">
    <source>
        <dbReference type="PROSITE-ProRule" id="PRU00042"/>
    </source>
</evidence>
<dbReference type="Gene3D" id="3.30.160.60">
    <property type="entry name" value="Classic Zinc Finger"/>
    <property type="match status" value="10"/>
</dbReference>
<keyword evidence="7" id="KW-0804">Transcription</keyword>
<sequence>MEADWTMPVLVWHHIIFGPLIHFFPYKEWQLMATGKCSSPRRDVDGRVIYICNVCQKMFRNKAKMANHYMIHTGEKPFQCETCFKRFTEKGILWQLCCRKSNHSLAKSKNLFQESYGVSRGEENRIVYSCNVCYKLFPSRWKVTNHLLVHTGEKPFKCKLCGKCFNQKGTLKRHIDVTDEASDYAGIGRIRAKKYQCPLCAKRFVDRTKLTSHLRTHTGEKPFVCHICNKGFAEKSHVRRHQIVHMKKNWQFITGGDFTDEASDDSQMGRIRAKIFHCPLCAKMFGDRTKLMNHLRTHTGEKPFVCHICNKGFAEKSNLRRHQIKVSTNKGNSLQCNVCRKVFRDTWRLRNHYRLHTGEKPYRCNVCQKSFREKSHCTKHLKIHKMQNDKQQTVDVKSETTAPEMVKIENLTDKKDESIMHDTQSNEPMIEVKKETLIDFYEDI</sequence>
<keyword evidence="2" id="KW-0479">Metal-binding</keyword>
<dbReference type="SUPFAM" id="SSF57667">
    <property type="entry name" value="beta-beta-alpha zinc fingers"/>
    <property type="match status" value="5"/>
</dbReference>
<feature type="domain" description="C2H2-type" evidence="10">
    <location>
        <begin position="50"/>
        <end position="77"/>
    </location>
</feature>
<reference evidence="11" key="1">
    <citation type="submission" date="2022-11" db="EMBL/GenBank/DDBJ databases">
        <title>Centuries of genome instability and evolution in soft-shell clam transmissible cancer (bioRxiv).</title>
        <authorList>
            <person name="Hart S.F.M."/>
            <person name="Yonemitsu M.A."/>
            <person name="Giersch R.M."/>
            <person name="Beal B.F."/>
            <person name="Arriagada G."/>
            <person name="Davis B.W."/>
            <person name="Ostrander E.A."/>
            <person name="Goff S.P."/>
            <person name="Metzger M.J."/>
        </authorList>
    </citation>
    <scope>NUCLEOTIDE SEQUENCE</scope>
    <source>
        <strain evidence="11">MELC-2E11</strain>
        <tissue evidence="11">Siphon/mantle</tissue>
    </source>
</reference>
<evidence type="ECO:0000256" key="4">
    <source>
        <dbReference type="ARBA" id="ARBA00022771"/>
    </source>
</evidence>
<dbReference type="PROSITE" id="PS50157">
    <property type="entry name" value="ZINC_FINGER_C2H2_2"/>
    <property type="match status" value="9"/>
</dbReference>
<organism evidence="11 12">
    <name type="scientific">Mya arenaria</name>
    <name type="common">Soft-shell clam</name>
    <dbReference type="NCBI Taxonomy" id="6604"/>
    <lineage>
        <taxon>Eukaryota</taxon>
        <taxon>Metazoa</taxon>
        <taxon>Spiralia</taxon>
        <taxon>Lophotrochozoa</taxon>
        <taxon>Mollusca</taxon>
        <taxon>Bivalvia</taxon>
        <taxon>Autobranchia</taxon>
        <taxon>Heteroconchia</taxon>
        <taxon>Euheterodonta</taxon>
        <taxon>Imparidentia</taxon>
        <taxon>Neoheterodontei</taxon>
        <taxon>Myida</taxon>
        <taxon>Myoidea</taxon>
        <taxon>Myidae</taxon>
        <taxon>Mya</taxon>
    </lineage>
</organism>
<feature type="domain" description="C2H2-type" evidence="10">
    <location>
        <begin position="334"/>
        <end position="361"/>
    </location>
</feature>
<feature type="domain" description="C2H2-type" evidence="10">
    <location>
        <begin position="156"/>
        <end position="174"/>
    </location>
</feature>
<dbReference type="EMBL" id="CP111021">
    <property type="protein sequence ID" value="WAR18155.1"/>
    <property type="molecule type" value="Genomic_DNA"/>
</dbReference>
<gene>
    <name evidence="11" type="ORF">MAR_032749</name>
</gene>
<dbReference type="PANTHER" id="PTHR47772:SF13">
    <property type="entry name" value="GASTRULA ZINC FINGER PROTEIN XLCGF49.1-LIKE-RELATED"/>
    <property type="match status" value="1"/>
</dbReference>
<evidence type="ECO:0000256" key="2">
    <source>
        <dbReference type="ARBA" id="ARBA00022723"/>
    </source>
</evidence>
<feature type="domain" description="C2H2-type" evidence="10">
    <location>
        <begin position="195"/>
        <end position="222"/>
    </location>
</feature>
<keyword evidence="8" id="KW-0539">Nucleus</keyword>
<keyword evidence="12" id="KW-1185">Reference proteome</keyword>
<dbReference type="SMART" id="SM00355">
    <property type="entry name" value="ZnF_C2H2"/>
    <property type="match status" value="9"/>
</dbReference>
<comment type="subcellular location">
    <subcellularLocation>
        <location evidence="1">Nucleus</location>
    </subcellularLocation>
</comment>